<evidence type="ECO:0000313" key="2">
    <source>
        <dbReference type="Proteomes" id="UP001165060"/>
    </source>
</evidence>
<proteinExistence type="predicted"/>
<gene>
    <name evidence="1" type="ORF">TeGR_g14074</name>
</gene>
<organism evidence="1 2">
    <name type="scientific">Tetraparma gracilis</name>
    <dbReference type="NCBI Taxonomy" id="2962635"/>
    <lineage>
        <taxon>Eukaryota</taxon>
        <taxon>Sar</taxon>
        <taxon>Stramenopiles</taxon>
        <taxon>Ochrophyta</taxon>
        <taxon>Bolidophyceae</taxon>
        <taxon>Parmales</taxon>
        <taxon>Triparmaceae</taxon>
        <taxon>Tetraparma</taxon>
    </lineage>
</organism>
<dbReference type="EMBL" id="BRYB01002486">
    <property type="protein sequence ID" value="GMI20367.1"/>
    <property type="molecule type" value="Genomic_DNA"/>
</dbReference>
<dbReference type="Proteomes" id="UP001165060">
    <property type="component" value="Unassembled WGS sequence"/>
</dbReference>
<accession>A0ABQ6M6C4</accession>
<reference evidence="1 2" key="1">
    <citation type="journal article" date="2023" name="Commun. Biol.">
        <title>Genome analysis of Parmales, the sister group of diatoms, reveals the evolutionary specialization of diatoms from phago-mixotrophs to photoautotrophs.</title>
        <authorList>
            <person name="Ban H."/>
            <person name="Sato S."/>
            <person name="Yoshikawa S."/>
            <person name="Yamada K."/>
            <person name="Nakamura Y."/>
            <person name="Ichinomiya M."/>
            <person name="Sato N."/>
            <person name="Blanc-Mathieu R."/>
            <person name="Endo H."/>
            <person name="Kuwata A."/>
            <person name="Ogata H."/>
        </authorList>
    </citation>
    <scope>NUCLEOTIDE SEQUENCE [LARGE SCALE GENOMIC DNA]</scope>
</reference>
<sequence>MLSYLLSGSPSRLPLLTGAASLLLPSTTPPSAARASSLPGAGLGLFSLRPLPPSTVAALFPGIHHPPPPLPLLGQDLPPRALLSGLGRSAYGANCNAIGGTIEPLPAVDPRHPCGAHVPGRARGGWEANPSAIGHRANHAPGGEASLEPFWFLWRDVLPLAGGGRWHVPNCLSAGGVAWYFDEEAGEIVGRPGNGGWTEADEVRMGLGGMGLRTTREVAEGEEMLFDYRLNRRGGEFPGWYRSS</sequence>
<comment type="caution">
    <text evidence="1">The sequence shown here is derived from an EMBL/GenBank/DDBJ whole genome shotgun (WGS) entry which is preliminary data.</text>
</comment>
<evidence type="ECO:0000313" key="1">
    <source>
        <dbReference type="EMBL" id="GMI20367.1"/>
    </source>
</evidence>
<protein>
    <recommendedName>
        <fullName evidence="3">SET domain-containing protein</fullName>
    </recommendedName>
</protein>
<name>A0ABQ6M6C4_9STRA</name>
<keyword evidence="2" id="KW-1185">Reference proteome</keyword>
<evidence type="ECO:0008006" key="3">
    <source>
        <dbReference type="Google" id="ProtNLM"/>
    </source>
</evidence>